<accession>A0A3P1T6Y2</accession>
<organism evidence="1 2">
    <name type="scientific">Arachnia propionica</name>
    <dbReference type="NCBI Taxonomy" id="1750"/>
    <lineage>
        <taxon>Bacteria</taxon>
        <taxon>Bacillati</taxon>
        <taxon>Actinomycetota</taxon>
        <taxon>Actinomycetes</taxon>
        <taxon>Propionibacteriales</taxon>
        <taxon>Propionibacteriaceae</taxon>
        <taxon>Arachnia</taxon>
    </lineage>
</organism>
<dbReference type="EMBL" id="RQZG01000013">
    <property type="protein sequence ID" value="RRD04163.1"/>
    <property type="molecule type" value="Genomic_DNA"/>
</dbReference>
<evidence type="ECO:0000313" key="1">
    <source>
        <dbReference type="EMBL" id="RRD04163.1"/>
    </source>
</evidence>
<gene>
    <name evidence="1" type="ORF">EII34_11190</name>
</gene>
<evidence type="ECO:0008006" key="3">
    <source>
        <dbReference type="Google" id="ProtNLM"/>
    </source>
</evidence>
<evidence type="ECO:0000313" key="2">
    <source>
        <dbReference type="Proteomes" id="UP000280819"/>
    </source>
</evidence>
<protein>
    <recommendedName>
        <fullName evidence="3">Knr4/Smi1-like domain-containing protein</fullName>
    </recommendedName>
</protein>
<sequence length="342" mass="38497">MAFPLDDIASPTERIRRKLAVARLVDHFRDYSGAADHDYILHPPLGIDTVRSYEARKQIQLPDSYVRFVTEVGDGGRGRPGYFHEGFGAGPIYGLMPLERKDHGRRRKLMKRDALIGSLTEDQWKRTFGSTKGLSEKAHDKLLDRIHHGVFYLTCGGCSDFHGLILSGPARGSVISSNWEHDFPDGPPEIVGDDFLSWYEAWLDDILGDGVRRSWRTYGLGPRELFRRLDEAMADGTAHRTSNLHLRMIGGLPKLGPTRIATLREYHETTDDPRLRDHCLALLAQFDPEATRPLLDHASDALLIHILATRAPGLIPSLTDRLDQMRTKGQDHTDAVDLILAR</sequence>
<dbReference type="AlphaFoldDB" id="A0A3P1T6Y2"/>
<comment type="caution">
    <text evidence="1">The sequence shown here is derived from an EMBL/GenBank/DDBJ whole genome shotgun (WGS) entry which is preliminary data.</text>
</comment>
<dbReference type="Proteomes" id="UP000280819">
    <property type="component" value="Unassembled WGS sequence"/>
</dbReference>
<dbReference type="SUPFAM" id="SSF160631">
    <property type="entry name" value="SMI1/KNR4-like"/>
    <property type="match status" value="1"/>
</dbReference>
<dbReference type="RefSeq" id="WP_124845246.1">
    <property type="nucleotide sequence ID" value="NZ_RQZG01000013.1"/>
</dbReference>
<dbReference type="OrthoDB" id="1190024at2"/>
<proteinExistence type="predicted"/>
<dbReference type="InterPro" id="IPR037883">
    <property type="entry name" value="Knr4/Smi1-like_sf"/>
</dbReference>
<name>A0A3P1T6Y2_9ACTN</name>
<reference evidence="1 2" key="1">
    <citation type="submission" date="2018-11" db="EMBL/GenBank/DDBJ databases">
        <title>Genomes From Bacteria Associated with the Canine Oral Cavity: a Test Case for Automated Genome-Based Taxonomic Assignment.</title>
        <authorList>
            <person name="Coil D.A."/>
            <person name="Jospin G."/>
            <person name="Darling A.E."/>
            <person name="Wallis C."/>
            <person name="Davis I.J."/>
            <person name="Harris S."/>
            <person name="Eisen J.A."/>
            <person name="Holcombe L.J."/>
            <person name="O'Flynn C."/>
        </authorList>
    </citation>
    <scope>NUCLEOTIDE SEQUENCE [LARGE SCALE GENOMIC DNA]</scope>
    <source>
        <strain evidence="1 2">OH887_COT-365</strain>
    </source>
</reference>